<evidence type="ECO:0000313" key="1">
    <source>
        <dbReference type="EMBL" id="BAL55969.1"/>
    </source>
</evidence>
<dbReference type="AlphaFoldDB" id="H5SII3"/>
<reference evidence="1" key="2">
    <citation type="journal article" date="2012" name="PLoS ONE">
        <title>A Deeply Branching Thermophilic Bacterium with an Ancient Acetyl-CoA Pathway Dominates a Subsurface Ecosystem.</title>
        <authorList>
            <person name="Takami H."/>
            <person name="Noguchi H."/>
            <person name="Takaki Y."/>
            <person name="Uchiyama I."/>
            <person name="Toyoda A."/>
            <person name="Nishi S."/>
            <person name="Chee G.-J."/>
            <person name="Arai W."/>
            <person name="Nunoura T."/>
            <person name="Itoh T."/>
            <person name="Hattori M."/>
            <person name="Takai K."/>
        </authorList>
    </citation>
    <scope>NUCLEOTIDE SEQUENCE</scope>
</reference>
<gene>
    <name evidence="1" type="ORF">HGMM_F33C03C12</name>
</gene>
<dbReference type="EMBL" id="AP011734">
    <property type="protein sequence ID" value="BAL55969.1"/>
    <property type="molecule type" value="Genomic_DNA"/>
</dbReference>
<protein>
    <submittedName>
        <fullName evidence="1">Uncharacterized protein</fullName>
    </submittedName>
</protein>
<sequence length="64" mass="6717">MQGIQALDNSLLAISRTSVVQERLLGEQMAARQLLTSVGSGSLGSRQAEGFAQVTIRLATACLV</sequence>
<organism evidence="1">
    <name type="scientific">uncultured Planctomycetota bacterium</name>
    <dbReference type="NCBI Taxonomy" id="120965"/>
    <lineage>
        <taxon>Bacteria</taxon>
        <taxon>Pseudomonadati</taxon>
        <taxon>Planctomycetota</taxon>
        <taxon>environmental samples</taxon>
    </lineage>
</organism>
<name>H5SII3_9BACT</name>
<reference evidence="1" key="1">
    <citation type="journal article" date="2005" name="Environ. Microbiol.">
        <title>Genetic and functional properties of uncultivated thermophilic crenarchaeotes from a subsurface gold mine as revealed by analysis of genome fragments.</title>
        <authorList>
            <person name="Nunoura T."/>
            <person name="Hirayama H."/>
            <person name="Takami H."/>
            <person name="Oida H."/>
            <person name="Nishi S."/>
            <person name="Shimamura S."/>
            <person name="Suzuki Y."/>
            <person name="Inagaki F."/>
            <person name="Takai K."/>
            <person name="Nealson K.H."/>
            <person name="Horikoshi K."/>
        </authorList>
    </citation>
    <scope>NUCLEOTIDE SEQUENCE</scope>
</reference>
<accession>H5SII3</accession>
<proteinExistence type="predicted"/>